<name>A0A8K1GEB6_9PASS</name>
<comment type="caution">
    <text evidence="2">The sequence shown here is derived from an EMBL/GenBank/DDBJ whole genome shotgun (WGS) entry which is preliminary data.</text>
</comment>
<feature type="compositionally biased region" description="Basic and acidic residues" evidence="1">
    <location>
        <begin position="69"/>
        <end position="79"/>
    </location>
</feature>
<dbReference type="OrthoDB" id="9211624at2759"/>
<gene>
    <name evidence="2" type="ORF">HGM15179_010687</name>
</gene>
<evidence type="ECO:0000256" key="1">
    <source>
        <dbReference type="SAM" id="MobiDB-lite"/>
    </source>
</evidence>
<reference evidence="2" key="1">
    <citation type="submission" date="2019-04" db="EMBL/GenBank/DDBJ databases">
        <title>Genome assembly of Zosterops borbonicus 15179.</title>
        <authorList>
            <person name="Leroy T."/>
            <person name="Anselmetti Y."/>
            <person name="Tilak M.-K."/>
            <person name="Nabholz B."/>
        </authorList>
    </citation>
    <scope>NUCLEOTIDE SEQUENCE</scope>
    <source>
        <strain evidence="2">HGM_15179</strain>
        <tissue evidence="2">Muscle</tissue>
    </source>
</reference>
<accession>A0A8K1GEB6</accession>
<keyword evidence="3" id="KW-1185">Reference proteome</keyword>
<evidence type="ECO:0000313" key="3">
    <source>
        <dbReference type="Proteomes" id="UP000796761"/>
    </source>
</evidence>
<organism evidence="2 3">
    <name type="scientific">Zosterops borbonicus</name>
    <dbReference type="NCBI Taxonomy" id="364589"/>
    <lineage>
        <taxon>Eukaryota</taxon>
        <taxon>Metazoa</taxon>
        <taxon>Chordata</taxon>
        <taxon>Craniata</taxon>
        <taxon>Vertebrata</taxon>
        <taxon>Euteleostomi</taxon>
        <taxon>Archelosauria</taxon>
        <taxon>Archosauria</taxon>
        <taxon>Dinosauria</taxon>
        <taxon>Saurischia</taxon>
        <taxon>Theropoda</taxon>
        <taxon>Coelurosauria</taxon>
        <taxon>Aves</taxon>
        <taxon>Neognathae</taxon>
        <taxon>Neoaves</taxon>
        <taxon>Telluraves</taxon>
        <taxon>Australaves</taxon>
        <taxon>Passeriformes</taxon>
        <taxon>Sylvioidea</taxon>
        <taxon>Zosteropidae</taxon>
        <taxon>Zosterops</taxon>
    </lineage>
</organism>
<protein>
    <submittedName>
        <fullName evidence="2">Uncharacterized protein</fullName>
    </submittedName>
</protein>
<proteinExistence type="predicted"/>
<sequence>MAWLLEEKEQRGQESSRLSQGPMLLSACQHWWFWSSAKILLMLFQLYWLPRQSSTGSDSSSQGGTSSSAEKEREGEEKGQQGTFSWTVEWICWGDAPTSNARQCAVIPPVSYDELGRSQILLPEQSLHVLPVVLFFMPGGTGRIHLW</sequence>
<dbReference type="EMBL" id="SWJQ01000313">
    <property type="protein sequence ID" value="TRZ16436.1"/>
    <property type="molecule type" value="Genomic_DNA"/>
</dbReference>
<feature type="region of interest" description="Disordered" evidence="1">
    <location>
        <begin position="52"/>
        <end position="82"/>
    </location>
</feature>
<feature type="compositionally biased region" description="Low complexity" evidence="1">
    <location>
        <begin position="52"/>
        <end position="68"/>
    </location>
</feature>
<evidence type="ECO:0000313" key="2">
    <source>
        <dbReference type="EMBL" id="TRZ16436.1"/>
    </source>
</evidence>
<dbReference type="AlphaFoldDB" id="A0A8K1GEB6"/>
<dbReference type="Proteomes" id="UP000796761">
    <property type="component" value="Unassembled WGS sequence"/>
</dbReference>